<organism evidence="1 2">
    <name type="scientific">Achromobacter aegrifaciens</name>
    <dbReference type="NCBI Taxonomy" id="1287736"/>
    <lineage>
        <taxon>Bacteria</taxon>
        <taxon>Pseudomonadati</taxon>
        <taxon>Pseudomonadota</taxon>
        <taxon>Betaproteobacteria</taxon>
        <taxon>Burkholderiales</taxon>
        <taxon>Alcaligenaceae</taxon>
        <taxon>Achromobacter</taxon>
    </lineage>
</organism>
<evidence type="ECO:0000313" key="2">
    <source>
        <dbReference type="Proteomes" id="UP000044098"/>
    </source>
</evidence>
<protein>
    <submittedName>
        <fullName evidence="1">Uncharacterized protein</fullName>
    </submittedName>
</protein>
<reference evidence="1 2" key="1">
    <citation type="submission" date="2015-09" db="EMBL/GenBank/DDBJ databases">
        <authorList>
            <consortium name="Pathogen Informatics"/>
        </authorList>
    </citation>
    <scope>NUCLEOTIDE SEQUENCE [LARGE SCALE GENOMIC DNA]</scope>
    <source>
        <strain evidence="1 2">2789STDY5608625</strain>
    </source>
</reference>
<dbReference type="EMBL" id="CYTK01000003">
    <property type="protein sequence ID" value="CUI99304.1"/>
    <property type="molecule type" value="Genomic_DNA"/>
</dbReference>
<accession>A0AAD2IZ05</accession>
<comment type="caution">
    <text evidence="1">The sequence shown here is derived from an EMBL/GenBank/DDBJ whole genome shotgun (WGS) entry which is preliminary data.</text>
</comment>
<dbReference type="AlphaFoldDB" id="A0AAD2IZ05"/>
<sequence>MVKADITTTTGTLGQMWGEQSTASGQWRATYYGTPAAGNTFVITTRA</sequence>
<evidence type="ECO:0000313" key="1">
    <source>
        <dbReference type="EMBL" id="CUI99304.1"/>
    </source>
</evidence>
<name>A0AAD2IZ05_ACHAE</name>
<dbReference type="Proteomes" id="UP000044098">
    <property type="component" value="Unassembled WGS sequence"/>
</dbReference>
<proteinExistence type="predicted"/>
<gene>
    <name evidence="1" type="ORF">ERS370000_02353</name>
</gene>